<dbReference type="PANTHER" id="PTHR37535:SF3">
    <property type="entry name" value="FLUG DOMAIN-CONTAINING PROTEIN"/>
    <property type="match status" value="1"/>
</dbReference>
<dbReference type="Proteomes" id="UP001447188">
    <property type="component" value="Unassembled WGS sequence"/>
</dbReference>
<proteinExistence type="predicted"/>
<dbReference type="PANTHER" id="PTHR37535">
    <property type="entry name" value="FLUG DOMAIN PROTEIN"/>
    <property type="match status" value="1"/>
</dbReference>
<dbReference type="InterPro" id="IPR021842">
    <property type="entry name" value="DUF3435"/>
</dbReference>
<name>A0ABR3GWS1_9PEZI</name>
<evidence type="ECO:0000313" key="3">
    <source>
        <dbReference type="Proteomes" id="UP001447188"/>
    </source>
</evidence>
<evidence type="ECO:0000313" key="2">
    <source>
        <dbReference type="EMBL" id="KAL0640253.1"/>
    </source>
</evidence>
<feature type="compositionally biased region" description="Low complexity" evidence="1">
    <location>
        <begin position="555"/>
        <end position="567"/>
    </location>
</feature>
<feature type="compositionally biased region" description="Basic and acidic residues" evidence="1">
    <location>
        <begin position="29"/>
        <end position="41"/>
    </location>
</feature>
<sequence length="840" mass="95144">MPISPSGSKNNGRKARAEVAKKLGLSKESFQRKVPKEKDPARPYFKRTQPATLSLYKSQLDSWTEFHEDYLGEEVKLSRSDPLPDVTLIEAWIQWLATLSSGRIGTTLTQSTMHTYWSRFRVAVHRKTWKEFPDQVRLEINDAGIPISTKTSATAYKWRFCSRPLPIVLHAQEPWSNLAAIVARTRFFYTNTAELAYVLVRKGMRRFQEIPLHQNKFDFGWGMDPVILFLALAFTDDAFASGITPERLEGMQKAQTCGTRWLPWKESALEMPVVRRCEANKMVSETKGMDYNTFLFAYKDLLQRSGYLEIATPYSIQRGSANTLCGKLSDADVCQILGYVKASTYEKNYLAKTLFVDSQSIIQGNPQRQDLTSQFQRTGNLRDERAPLKLPPGELSKIEDDEELVEHQKKRIAYRAALQVQYGAIAESPAAERKTYKSLYGYEKNRRDKLKRVALDHYRKSWCAEVLLTPEGLHSDTRCSDSDAFEDYLRIPEHTLLPERSRIAVAMFGHGIENDCFAVMGDLTKLCSGLLRYGGGTFALNKSPPAHNNLPPAQNSLPPAHNNLPPAHHSRQGRTIFYPGEELREDGKCPFCGVLANELSVEKQVQHTHDCAVALMKTTLEVQYPKRFLDFQCLWGSCQKNFPTTESTTADVVQHLQSHIDGRSRSKSGTVCRWDTCTLNLPDKGLRAHLKLSHDVSVRETAFPGAYCELCLKWVECQYDWEDHCGGHIKTLDLKCVPTCALPGRCVFCLGDTTLPSSKRFKGFNKMVGLRQHLKRHIGGLQAMDQPIQCPHPLCLSGGAPDFTVEEFEDHLEQVHEVPKSSTKRKREGDENITSKRVQG</sequence>
<organism evidence="2 3">
    <name type="scientific">Discina gigas</name>
    <dbReference type="NCBI Taxonomy" id="1032678"/>
    <lineage>
        <taxon>Eukaryota</taxon>
        <taxon>Fungi</taxon>
        <taxon>Dikarya</taxon>
        <taxon>Ascomycota</taxon>
        <taxon>Pezizomycotina</taxon>
        <taxon>Pezizomycetes</taxon>
        <taxon>Pezizales</taxon>
        <taxon>Discinaceae</taxon>
        <taxon>Discina</taxon>
    </lineage>
</organism>
<comment type="caution">
    <text evidence="2">The sequence shown here is derived from an EMBL/GenBank/DDBJ whole genome shotgun (WGS) entry which is preliminary data.</text>
</comment>
<keyword evidence="3" id="KW-1185">Reference proteome</keyword>
<feature type="region of interest" description="Disordered" evidence="1">
    <location>
        <begin position="814"/>
        <end position="840"/>
    </location>
</feature>
<protein>
    <recommendedName>
        <fullName evidence="4">C2H2-type domain-containing protein</fullName>
    </recommendedName>
</protein>
<dbReference type="Pfam" id="PF11917">
    <property type="entry name" value="DUF3435"/>
    <property type="match status" value="1"/>
</dbReference>
<evidence type="ECO:0008006" key="4">
    <source>
        <dbReference type="Google" id="ProtNLM"/>
    </source>
</evidence>
<feature type="region of interest" description="Disordered" evidence="1">
    <location>
        <begin position="1"/>
        <end position="43"/>
    </location>
</feature>
<accession>A0ABR3GWS1</accession>
<gene>
    <name evidence="2" type="ORF">Q9L58_000531</name>
</gene>
<feature type="compositionally biased region" description="Polar residues" evidence="1">
    <location>
        <begin position="1"/>
        <end position="10"/>
    </location>
</feature>
<dbReference type="EMBL" id="JBBBZM010000004">
    <property type="protein sequence ID" value="KAL0640253.1"/>
    <property type="molecule type" value="Genomic_DNA"/>
</dbReference>
<evidence type="ECO:0000256" key="1">
    <source>
        <dbReference type="SAM" id="MobiDB-lite"/>
    </source>
</evidence>
<feature type="region of interest" description="Disordered" evidence="1">
    <location>
        <begin position="544"/>
        <end position="569"/>
    </location>
</feature>
<reference evidence="2 3" key="1">
    <citation type="submission" date="2024-02" db="EMBL/GenBank/DDBJ databases">
        <title>Discinaceae phylogenomics.</title>
        <authorList>
            <person name="Dirks A.C."/>
            <person name="James T.Y."/>
        </authorList>
    </citation>
    <scope>NUCLEOTIDE SEQUENCE [LARGE SCALE GENOMIC DNA]</scope>
    <source>
        <strain evidence="2 3">ACD0624</strain>
    </source>
</reference>